<keyword evidence="10" id="KW-1185">Reference proteome</keyword>
<evidence type="ECO:0000256" key="3">
    <source>
        <dbReference type="ARBA" id="ARBA00022448"/>
    </source>
</evidence>
<feature type="region of interest" description="Disordered" evidence="7">
    <location>
        <begin position="728"/>
        <end position="781"/>
    </location>
</feature>
<dbReference type="PIRSF" id="PIRSF037096">
    <property type="entry name" value="AP3_complex_beta"/>
    <property type="match status" value="1"/>
</dbReference>
<dbReference type="PANTHER" id="PTHR11134">
    <property type="entry name" value="ADAPTOR COMPLEX SUBUNIT BETA FAMILY MEMBER"/>
    <property type="match status" value="1"/>
</dbReference>
<evidence type="ECO:0000313" key="9">
    <source>
        <dbReference type="EMBL" id="DAD26435.1"/>
    </source>
</evidence>
<dbReference type="Pfam" id="PF01602">
    <property type="entry name" value="Adaptin_N"/>
    <property type="match status" value="1"/>
</dbReference>
<dbReference type="GO" id="GO:0016192">
    <property type="term" value="P:vesicle-mediated transport"/>
    <property type="evidence" value="ECO:0007669"/>
    <property type="project" value="InterPro"/>
</dbReference>
<dbReference type="InterPro" id="IPR002553">
    <property type="entry name" value="Clathrin/coatomer_adapt-like_N"/>
</dbReference>
<dbReference type="GO" id="GO:0012505">
    <property type="term" value="C:endomembrane system"/>
    <property type="evidence" value="ECO:0007669"/>
    <property type="project" value="UniProtKB-SubCell"/>
</dbReference>
<evidence type="ECO:0000256" key="2">
    <source>
        <dbReference type="ARBA" id="ARBA00006613"/>
    </source>
</evidence>
<dbReference type="Proteomes" id="UP000607653">
    <property type="component" value="Unassembled WGS sequence"/>
</dbReference>
<feature type="compositionally biased region" description="Polar residues" evidence="7">
    <location>
        <begin position="733"/>
        <end position="757"/>
    </location>
</feature>
<keyword evidence="5 6" id="KW-0472">Membrane</keyword>
<evidence type="ECO:0000256" key="7">
    <source>
        <dbReference type="SAM" id="MobiDB-lite"/>
    </source>
</evidence>
<evidence type="ECO:0000256" key="1">
    <source>
        <dbReference type="ARBA" id="ARBA00004308"/>
    </source>
</evidence>
<name>A0A822Y5W8_NELNU</name>
<comment type="subcellular location">
    <subcellularLocation>
        <location evidence="1">Endomembrane system</location>
    </subcellularLocation>
</comment>
<feature type="compositionally biased region" description="Low complexity" evidence="7">
    <location>
        <begin position="758"/>
        <end position="779"/>
    </location>
</feature>
<evidence type="ECO:0000256" key="4">
    <source>
        <dbReference type="ARBA" id="ARBA00022927"/>
    </source>
</evidence>
<dbReference type="GO" id="GO:0006886">
    <property type="term" value="P:intracellular protein transport"/>
    <property type="evidence" value="ECO:0007669"/>
    <property type="project" value="InterPro"/>
</dbReference>
<dbReference type="Gene3D" id="1.25.10.10">
    <property type="entry name" value="Leucine-rich Repeat Variant"/>
    <property type="match status" value="1"/>
</dbReference>
<dbReference type="InterPro" id="IPR026740">
    <property type="entry name" value="AP3_beta"/>
</dbReference>
<dbReference type="InterPro" id="IPR029390">
    <property type="entry name" value="AP3B_C"/>
</dbReference>
<proteinExistence type="inferred from homology"/>
<dbReference type="GO" id="GO:0030123">
    <property type="term" value="C:AP-3 adaptor complex"/>
    <property type="evidence" value="ECO:0007669"/>
    <property type="project" value="UniProtKB-UniRule"/>
</dbReference>
<organism evidence="9 10">
    <name type="scientific">Nelumbo nucifera</name>
    <name type="common">Sacred lotus</name>
    <dbReference type="NCBI Taxonomy" id="4432"/>
    <lineage>
        <taxon>Eukaryota</taxon>
        <taxon>Viridiplantae</taxon>
        <taxon>Streptophyta</taxon>
        <taxon>Embryophyta</taxon>
        <taxon>Tracheophyta</taxon>
        <taxon>Spermatophyta</taxon>
        <taxon>Magnoliopsida</taxon>
        <taxon>Proteales</taxon>
        <taxon>Nelumbonaceae</taxon>
        <taxon>Nelumbo</taxon>
    </lineage>
</organism>
<keyword evidence="3 6" id="KW-0813">Transport</keyword>
<keyword evidence="4 6" id="KW-0653">Protein transport</keyword>
<protein>
    <recommendedName>
        <fullName evidence="6">AP-3 complex subunit beta</fullName>
    </recommendedName>
</protein>
<dbReference type="InterPro" id="IPR026739">
    <property type="entry name" value="AP_beta"/>
</dbReference>
<dbReference type="AlphaFoldDB" id="A0A822Y5W8"/>
<evidence type="ECO:0000313" key="10">
    <source>
        <dbReference type="Proteomes" id="UP000607653"/>
    </source>
</evidence>
<dbReference type="InterPro" id="IPR011989">
    <property type="entry name" value="ARM-like"/>
</dbReference>
<comment type="caution">
    <text evidence="9">The sequence shown here is derived from an EMBL/GenBank/DDBJ whole genome shotgun (WGS) entry which is preliminary data.</text>
</comment>
<reference evidence="9 10" key="1">
    <citation type="journal article" date="2020" name="Mol. Biol. Evol.">
        <title>Distinct Expression and Methylation Patterns for Genes with Different Fates following a Single Whole-Genome Duplication in Flowering Plants.</title>
        <authorList>
            <person name="Shi T."/>
            <person name="Rahmani R.S."/>
            <person name="Gugger P.F."/>
            <person name="Wang M."/>
            <person name="Li H."/>
            <person name="Zhang Y."/>
            <person name="Li Z."/>
            <person name="Wang Q."/>
            <person name="Van de Peer Y."/>
            <person name="Marchal K."/>
            <person name="Chen J."/>
        </authorList>
    </citation>
    <scope>NUCLEOTIDE SEQUENCE [LARGE SCALE GENOMIC DNA]</scope>
    <source>
        <tissue evidence="9">Leaf</tissue>
    </source>
</reference>
<dbReference type="SMART" id="SM01355">
    <property type="entry name" value="AP3B1_C"/>
    <property type="match status" value="1"/>
</dbReference>
<dbReference type="SUPFAM" id="SSF48371">
    <property type="entry name" value="ARM repeat"/>
    <property type="match status" value="1"/>
</dbReference>
<dbReference type="InterPro" id="IPR016024">
    <property type="entry name" value="ARM-type_fold"/>
</dbReference>
<evidence type="ECO:0000259" key="8">
    <source>
        <dbReference type="SMART" id="SM01355"/>
    </source>
</evidence>
<gene>
    <name evidence="9" type="ORF">HUJ06_027903</name>
</gene>
<evidence type="ECO:0000256" key="6">
    <source>
        <dbReference type="PIRNR" id="PIRNR037096"/>
    </source>
</evidence>
<comment type="similarity">
    <text evidence="2 6">Belongs to the adaptor complexes large subunit family.</text>
</comment>
<dbReference type="EMBL" id="DUZY01000002">
    <property type="protein sequence ID" value="DAD26435.1"/>
    <property type="molecule type" value="Genomic_DNA"/>
</dbReference>
<accession>A0A822Y5W8</accession>
<feature type="domain" description="AP-3 complex subunit beta C-terminal" evidence="8">
    <location>
        <begin position="822"/>
        <end position="973"/>
    </location>
</feature>
<evidence type="ECO:0000256" key="5">
    <source>
        <dbReference type="ARBA" id="ARBA00023136"/>
    </source>
</evidence>
<sequence>MFPQFGATAESLSKASTMVFRIGTDAHLYDDPEDVSIAPLLDSRFDSEKREALKRLLALIAQGFDVSNFFPQVVKNVASQSLEVKKLVYLYLLHYAEKRPNEALLSINCFQKDLSDPNPLVRAWALRAMAGIRLHVVAPIVLVAVGKCARDPSVYVRKCAANALPKLHDLHQEENTSALEEIVNMLLNDHSPGVVGAAAAAFNYICPNNLSLLSRNFKRLCETLPDIEEWGQIILIGILLRYVVAKYGLAKESIMTSSYCTQSSGPEKHGGDFHDEALKDSGDIQGINIEGGADLPKLITLLSRCYTEGPDEYLSHSTCTSVSGNELDRASLTSSKDNDDVRIFLQCTSPLLWSHNSAVVLAASGVHWIMAPKEDIKRIVKPLLFVLRSSPDSKYVVLCNIQVFAKAMPSLFAPYAEDFFINSSDSYQIKSLKFEILSTIATDSSISVIFQEFQDYIKDPDRRFVADTVAAIGLCAQRIRTVANNCLEGLLSLVRQESLVCDSTLLDGEAGVLAQAIMSVKAIIKQDPENHEKVIIQLIRSLDSIKVPAARAMIIWIVGEYNSLGQIIPRMLPTVLMYLARCFTSEALETKHQILSTAVKVMLFAQGEELLTFREVLSYVLDLAKYDPDYDVRDRARIFKKLLAGHMASQGPMEGIPSQPQNTDLRTALAEHIFGGKTKSTLSTSNNYRFYLPGSLSQIVLHAAPGYEPLPKPGSVVYDDSCRDMDTALAGGRTTNSDSSGTNDPDTLSGSLNEESTSNYSSGHSVASSAESEYSGSASEVDEPASSLIQFSEVGISYSKPNESAEGNGSTSISDELGGLMSKRALESWLDEQPGFSECPPSKQGVVLPSSARISIRDIGNRVKPKTYALLDPANGNGLRVDYLFSSEISSISPMHICVETSFKNCSTEILTKICFTDENQSSESSNQALETDESLSTSYDVPTVVPMEEITSLVPGQTTRRILQVRFHHHLLPVKLAIWCSDKKYSVKLRPEMGFFMKPLPMDVEAFKSKESQLPGMFEYIRSCTFTDHIEELNCEKDPSSLMKDKFLVVCQSLASRMLSHANLFLVSVDMPVAVNHDDVSGLCLRFSGEILSNSIPCLITITVEGRCSEPLKIFAKMNCEETMFGLNMLNRVIAFLS</sequence>